<dbReference type="Proteomes" id="UP000245119">
    <property type="component" value="Linkage Group LG1"/>
</dbReference>
<feature type="compositionally biased region" description="Basic and acidic residues" evidence="1">
    <location>
        <begin position="298"/>
        <end position="320"/>
    </location>
</feature>
<reference evidence="2 3" key="1">
    <citation type="submission" date="2018-04" db="EMBL/GenBank/DDBJ databases">
        <title>The genome of golden apple snail Pomacea canaliculata provides insight into stress tolerance and invasive adaptation.</title>
        <authorList>
            <person name="Liu C."/>
            <person name="Liu B."/>
            <person name="Ren Y."/>
            <person name="Zhang Y."/>
            <person name="Wang H."/>
            <person name="Li S."/>
            <person name="Jiang F."/>
            <person name="Yin L."/>
            <person name="Zhang G."/>
            <person name="Qian W."/>
            <person name="Fan W."/>
        </authorList>
    </citation>
    <scope>NUCLEOTIDE SEQUENCE [LARGE SCALE GENOMIC DNA]</scope>
    <source>
        <strain evidence="2">SZHN2017</strain>
        <tissue evidence="2">Muscle</tissue>
    </source>
</reference>
<feature type="compositionally biased region" description="Basic and acidic residues" evidence="1">
    <location>
        <begin position="19"/>
        <end position="49"/>
    </location>
</feature>
<feature type="compositionally biased region" description="Basic and acidic residues" evidence="1">
    <location>
        <begin position="138"/>
        <end position="147"/>
    </location>
</feature>
<dbReference type="OrthoDB" id="6144727at2759"/>
<feature type="region of interest" description="Disordered" evidence="1">
    <location>
        <begin position="246"/>
        <end position="334"/>
    </location>
</feature>
<organism evidence="2 3">
    <name type="scientific">Pomacea canaliculata</name>
    <name type="common">Golden apple snail</name>
    <dbReference type="NCBI Taxonomy" id="400727"/>
    <lineage>
        <taxon>Eukaryota</taxon>
        <taxon>Metazoa</taxon>
        <taxon>Spiralia</taxon>
        <taxon>Lophotrochozoa</taxon>
        <taxon>Mollusca</taxon>
        <taxon>Gastropoda</taxon>
        <taxon>Caenogastropoda</taxon>
        <taxon>Architaenioglossa</taxon>
        <taxon>Ampullarioidea</taxon>
        <taxon>Ampullariidae</taxon>
        <taxon>Pomacea</taxon>
    </lineage>
</organism>
<gene>
    <name evidence="2" type="ORF">C0Q70_00701</name>
</gene>
<dbReference type="EMBL" id="PZQS01000001">
    <property type="protein sequence ID" value="PVD38090.1"/>
    <property type="molecule type" value="Genomic_DNA"/>
</dbReference>
<evidence type="ECO:0000256" key="1">
    <source>
        <dbReference type="SAM" id="MobiDB-lite"/>
    </source>
</evidence>
<feature type="compositionally biased region" description="Acidic residues" evidence="1">
    <location>
        <begin position="285"/>
        <end position="297"/>
    </location>
</feature>
<name>A0A2T7PXG8_POMCA</name>
<feature type="region of interest" description="Disordered" evidence="1">
    <location>
        <begin position="1"/>
        <end position="147"/>
    </location>
</feature>
<feature type="compositionally biased region" description="Basic and acidic residues" evidence="1">
    <location>
        <begin position="60"/>
        <end position="69"/>
    </location>
</feature>
<feature type="compositionally biased region" description="Acidic residues" evidence="1">
    <location>
        <begin position="70"/>
        <end position="82"/>
    </location>
</feature>
<evidence type="ECO:0000313" key="3">
    <source>
        <dbReference type="Proteomes" id="UP000245119"/>
    </source>
</evidence>
<protein>
    <submittedName>
        <fullName evidence="2">Uncharacterized protein</fullName>
    </submittedName>
</protein>
<accession>A0A2T7PXG8</accession>
<proteinExistence type="predicted"/>
<feature type="compositionally biased region" description="Polar residues" evidence="1">
    <location>
        <begin position="254"/>
        <end position="264"/>
    </location>
</feature>
<dbReference type="AlphaFoldDB" id="A0A2T7PXG8"/>
<feature type="compositionally biased region" description="Basic and acidic residues" evidence="1">
    <location>
        <begin position="117"/>
        <end position="130"/>
    </location>
</feature>
<keyword evidence="3" id="KW-1185">Reference proteome</keyword>
<sequence length="459" mass="52014">MATRRTRRSGGATVSPLKGNKEESVEQDKNVEQSTAENEKSSDDTHGPEATESIAAEVQQKLDEDKQPTEEDMQQEASQPEENDAKENVSDNTAAQEESALDEVKEVADNETNGSGKEIKKESVEEVKETKGRKRPREKKESFRPEEPHIELKDIPAINEEEMRRKWKWSIRVFPISPDDAMYSGLSVMPKVQDSIVNFSRRDPDKGQMELCMQNTGDAMMMMVRVLRTPFTSRFITIELTKRAQRRLAKPSFSAGNTDSSGPGEQSGVPADDEENEEKEKLEEAKEEEDDKTLEEEDKTKPAEESKAKSKKGIDEKLEADPTLATKNMRGTPNYPKVWPDIREQALFIVDLMRVQKIRFMKKTKGELKRRSVFVGTMPKGTTEELLKVIFPMANGILMKNTDDSDCRKAFIETCHRFNAIGFMQSYPLLRLNGKDLKMNVDSSDLEGKFFLCKDAAVL</sequence>
<comment type="caution">
    <text evidence="2">The sequence shown here is derived from an EMBL/GenBank/DDBJ whole genome shotgun (WGS) entry which is preliminary data.</text>
</comment>
<evidence type="ECO:0000313" key="2">
    <source>
        <dbReference type="EMBL" id="PVD38090.1"/>
    </source>
</evidence>